<dbReference type="Pfam" id="PF12450">
    <property type="entry name" value="vWF_A"/>
    <property type="match status" value="1"/>
</dbReference>
<evidence type="ECO:0000313" key="2">
    <source>
        <dbReference type="EMBL" id="PIT61516.1"/>
    </source>
</evidence>
<feature type="domain" description="VWFA" evidence="1">
    <location>
        <begin position="97"/>
        <end position="275"/>
    </location>
</feature>
<dbReference type="AlphaFoldDB" id="A0A2N9Y2T3"/>
<dbReference type="SMART" id="SM00327">
    <property type="entry name" value="VWA"/>
    <property type="match status" value="1"/>
</dbReference>
<accession>A0A2N9Y2T3</accession>
<gene>
    <name evidence="2" type="ORF">BHC47_00700</name>
</gene>
<evidence type="ECO:0000259" key="1">
    <source>
        <dbReference type="PROSITE" id="PS50234"/>
    </source>
</evidence>
<dbReference type="InterPro" id="IPR051266">
    <property type="entry name" value="CLCR"/>
</dbReference>
<name>A0A2N9Y2T3_9NEIS</name>
<dbReference type="Pfam" id="PF00092">
    <property type="entry name" value="VWA"/>
    <property type="match status" value="1"/>
</dbReference>
<dbReference type="InterPro" id="IPR002035">
    <property type="entry name" value="VWF_A"/>
</dbReference>
<protein>
    <recommendedName>
        <fullName evidence="1">VWFA domain-containing protein</fullName>
    </recommendedName>
</protein>
<organism evidence="2 3">
    <name type="scientific">Snodgrassella alvi</name>
    <dbReference type="NCBI Taxonomy" id="1196083"/>
    <lineage>
        <taxon>Bacteria</taxon>
        <taxon>Pseudomonadati</taxon>
        <taxon>Pseudomonadota</taxon>
        <taxon>Betaproteobacteria</taxon>
        <taxon>Neisseriales</taxon>
        <taxon>Neisseriaceae</taxon>
        <taxon>Snodgrassella</taxon>
    </lineage>
</organism>
<dbReference type="Gene3D" id="3.40.50.410">
    <property type="entry name" value="von Willebrand factor, type A domain"/>
    <property type="match status" value="1"/>
</dbReference>
<dbReference type="InterPro" id="IPR021908">
    <property type="entry name" value="YfbK_C"/>
</dbReference>
<dbReference type="PROSITE" id="PS50234">
    <property type="entry name" value="VWFA"/>
    <property type="match status" value="1"/>
</dbReference>
<sequence>MATEPVSTFSLDMDTASYANSRRFITQGRMPHPDAVRVEEFINYFPSVSNEKLTSITGSPFSAGYELAPSPWNTDKVLLRVNIKANDVNFNQLPPSNLVFLIDTSGSMNGKDRLDLLKQSLKLLVNELRPQDKVSIVTYAGSAGVALESTSGSNKAKIMAAINKLEASGSTAGGEGLQLAYKMAERGKVKGGINRILLATDGDFNVGINSTEELKAFVSREKEKGITLSTLGFGTSNFNDAMMVQIADAGNGNYSYIDSLEEAQKVLQEEMSTTLVTVAKDVKAQIEFNPAQVLEYRQIGYEKRQLKQEDFNNDKVDAGDIGAGKKLTVLYELTLAGGKPSIDPLRYQNKKSAPAINANNKEIAFLKLRWKAPRGENSELASLPIEKKALASSFAKAGVETRFMAAVAAYGQKLRNNPELSKTSYQQIASWANNAKGEDKQGYRAEFVKLVRKAAALDDKDN</sequence>
<dbReference type="PANTHER" id="PTHR10579">
    <property type="entry name" value="CALCIUM-ACTIVATED CHLORIDE CHANNEL REGULATOR"/>
    <property type="match status" value="1"/>
</dbReference>
<comment type="caution">
    <text evidence="2">The sequence shown here is derived from an EMBL/GenBank/DDBJ whole genome shotgun (WGS) entry which is preliminary data.</text>
</comment>
<dbReference type="PANTHER" id="PTHR10579:SF43">
    <property type="entry name" value="ZINC FINGER (C3HC4-TYPE RING FINGER) FAMILY PROTEIN"/>
    <property type="match status" value="1"/>
</dbReference>
<dbReference type="SUPFAM" id="SSF53300">
    <property type="entry name" value="vWA-like"/>
    <property type="match status" value="1"/>
</dbReference>
<evidence type="ECO:0000313" key="3">
    <source>
        <dbReference type="Proteomes" id="UP000231094"/>
    </source>
</evidence>
<dbReference type="Proteomes" id="UP000231094">
    <property type="component" value="Unassembled WGS sequence"/>
</dbReference>
<proteinExistence type="predicted"/>
<dbReference type="InterPro" id="IPR036465">
    <property type="entry name" value="vWFA_dom_sf"/>
</dbReference>
<dbReference type="EMBL" id="MEIV01000061">
    <property type="protein sequence ID" value="PIT61516.1"/>
    <property type="molecule type" value="Genomic_DNA"/>
</dbReference>
<reference evidence="2 3" key="1">
    <citation type="journal article" date="2017" name="MBio">
        <title>Type VI secretion-mediated competition in the bee gut microbiome.</title>
        <authorList>
            <person name="Steele M.I."/>
            <person name="Kwong W.K."/>
            <person name="Powell J.E."/>
            <person name="Whiteley M."/>
            <person name="Moran N.A."/>
        </authorList>
    </citation>
    <scope>NUCLEOTIDE SEQUENCE [LARGE SCALE GENOMIC DNA]</scope>
    <source>
        <strain evidence="2 3">PEB0171</strain>
    </source>
</reference>
<dbReference type="Pfam" id="PF12034">
    <property type="entry name" value="YfbK_C"/>
    <property type="match status" value="1"/>
</dbReference>
<dbReference type="CDD" id="cd01465">
    <property type="entry name" value="vWA_subgroup"/>
    <property type="match status" value="1"/>
</dbReference>
<dbReference type="InterPro" id="IPR022156">
    <property type="entry name" value="Uncharacterised_YfbK_N"/>
</dbReference>